<dbReference type="InterPro" id="IPR007433">
    <property type="entry name" value="DUF481"/>
</dbReference>
<organism evidence="1 2">
    <name type="scientific">Photobacterium kishitanii</name>
    <dbReference type="NCBI Taxonomy" id="318456"/>
    <lineage>
        <taxon>Bacteria</taxon>
        <taxon>Pseudomonadati</taxon>
        <taxon>Pseudomonadota</taxon>
        <taxon>Gammaproteobacteria</taxon>
        <taxon>Vibrionales</taxon>
        <taxon>Vibrionaceae</taxon>
        <taxon>Photobacterium</taxon>
    </lineage>
</organism>
<proteinExistence type="predicted"/>
<dbReference type="Proteomes" id="UP000241426">
    <property type="component" value="Unassembled WGS sequence"/>
</dbReference>
<accession>A0A0B7J8M5</accession>
<evidence type="ECO:0000313" key="1">
    <source>
        <dbReference type="EMBL" id="PSU96826.1"/>
    </source>
</evidence>
<evidence type="ECO:0000313" key="2">
    <source>
        <dbReference type="Proteomes" id="UP000241426"/>
    </source>
</evidence>
<gene>
    <name evidence="1" type="ORF">C9J27_15875</name>
</gene>
<name>A0A0B7J8M5_9GAMM</name>
<dbReference type="RefSeq" id="WP_036795014.1">
    <property type="nucleotide sequence ID" value="NZ_JAUZMX010000001.1"/>
</dbReference>
<dbReference type="EMBL" id="PYNF01000014">
    <property type="protein sequence ID" value="PSU96826.1"/>
    <property type="molecule type" value="Genomic_DNA"/>
</dbReference>
<dbReference type="Pfam" id="PF04338">
    <property type="entry name" value="DUF481"/>
    <property type="match status" value="1"/>
</dbReference>
<comment type="caution">
    <text evidence="1">The sequence shown here is derived from an EMBL/GenBank/DDBJ whole genome shotgun (WGS) entry which is preliminary data.</text>
</comment>
<protein>
    <submittedName>
        <fullName evidence="1">DUF481 domain-containing protein</fullName>
    </submittedName>
</protein>
<dbReference type="GeneID" id="29944177"/>
<accession>A0A2T3KFN7</accession>
<dbReference type="AlphaFoldDB" id="A0A0B7J8M5"/>
<sequence>MKALLLVPITTLFCHAAYATNIDNQPIEESSSDFKGTAKLGFIYSKTTNTSMSMNSAASLKHSTEDWSNKLKFSSYYTDSTKEEDGVNKYSIALDTRYMINAHKFTYLRNEYNHDQFETYRHEYIIATGLGYKIYDTKTTKLTIGGGPGFRYSKRQLNDPEHPNQIERNIIANAFLNAEKHITPTLSVGANSGIDYGVSNTNYSIDGYIKNKLIGNVSLLLDSKYIYNTEVASDKSHSEIYSTVSLTYDF</sequence>
<reference evidence="1 2" key="1">
    <citation type="submission" date="2018-01" db="EMBL/GenBank/DDBJ databases">
        <title>Whole genome sequencing of Histamine producing bacteria.</title>
        <authorList>
            <person name="Butler K."/>
        </authorList>
    </citation>
    <scope>NUCLEOTIDE SEQUENCE [LARGE SCALE GENOMIC DNA]</scope>
    <source>
        <strain evidence="1 2">FS-7.2</strain>
    </source>
</reference>
<dbReference type="eggNOG" id="COG3137">
    <property type="taxonomic scope" value="Bacteria"/>
</dbReference>